<evidence type="ECO:0000256" key="9">
    <source>
        <dbReference type="SAM" id="MobiDB-lite"/>
    </source>
</evidence>
<dbReference type="InterPro" id="IPR018764">
    <property type="entry name" value="RskA_C"/>
</dbReference>
<evidence type="ECO:0000259" key="11">
    <source>
        <dbReference type="Pfam" id="PF10099"/>
    </source>
</evidence>
<organism evidence="12 13">
    <name type="scientific">Pantoea dispersa</name>
    <dbReference type="NCBI Taxonomy" id="59814"/>
    <lineage>
        <taxon>Bacteria</taxon>
        <taxon>Pseudomonadati</taxon>
        <taxon>Pseudomonadota</taxon>
        <taxon>Gammaproteobacteria</taxon>
        <taxon>Enterobacterales</taxon>
        <taxon>Erwiniaceae</taxon>
        <taxon>Pantoea</taxon>
    </lineage>
</organism>
<comment type="subcellular location">
    <subcellularLocation>
        <location evidence="2">Cell membrane</location>
    </subcellularLocation>
    <subcellularLocation>
        <location evidence="1">Membrane</location>
        <topology evidence="1">Single-pass membrane protein</topology>
    </subcellularLocation>
</comment>
<evidence type="ECO:0000313" key="13">
    <source>
        <dbReference type="Proteomes" id="UP000071979"/>
    </source>
</evidence>
<accession>A0A8E1RYW3</accession>
<proteinExistence type="predicted"/>
<keyword evidence="4 10" id="KW-0812">Transmembrane</keyword>
<dbReference type="InterPro" id="IPR041916">
    <property type="entry name" value="Anti_sigma_zinc_sf"/>
</dbReference>
<keyword evidence="3" id="KW-1003">Cell membrane</keyword>
<dbReference type="AlphaFoldDB" id="A0A8E1RYW3"/>
<evidence type="ECO:0000256" key="3">
    <source>
        <dbReference type="ARBA" id="ARBA00022475"/>
    </source>
</evidence>
<dbReference type="PANTHER" id="PTHR37461:SF1">
    <property type="entry name" value="ANTI-SIGMA-K FACTOR RSKA"/>
    <property type="match status" value="1"/>
</dbReference>
<keyword evidence="6 10" id="KW-0472">Membrane</keyword>
<evidence type="ECO:0000256" key="8">
    <source>
        <dbReference type="ARBA" id="ARBA00030803"/>
    </source>
</evidence>
<feature type="region of interest" description="Disordered" evidence="9">
    <location>
        <begin position="196"/>
        <end position="215"/>
    </location>
</feature>
<evidence type="ECO:0000256" key="4">
    <source>
        <dbReference type="ARBA" id="ARBA00022692"/>
    </source>
</evidence>
<dbReference type="Gene3D" id="1.10.10.1320">
    <property type="entry name" value="Anti-sigma factor, zinc-finger domain"/>
    <property type="match status" value="1"/>
</dbReference>
<feature type="transmembrane region" description="Helical" evidence="10">
    <location>
        <begin position="86"/>
        <end position="105"/>
    </location>
</feature>
<dbReference type="GO" id="GO:0016989">
    <property type="term" value="F:sigma factor antagonist activity"/>
    <property type="evidence" value="ECO:0007669"/>
    <property type="project" value="TreeGrafter"/>
</dbReference>
<dbReference type="PANTHER" id="PTHR37461">
    <property type="entry name" value="ANTI-SIGMA-K FACTOR RSKA"/>
    <property type="match status" value="1"/>
</dbReference>
<sequence>MSDKVQRDDALAAEYALGTLRGSARLRFQRRLQAEPALAAQVARWQTLLAGLDQVQPPVTPPETLWKKIALSLPPDKRVAPARRTLPWLAAACVALGFALSAYWLREPVMAPLAVLTDAQHSQQWVVSASRRQDVISLAPLQVSAVRADQSLELWLIPPGRAPVSLGLVTGSAPQQYPIEKQQSLVKATLAISLEPHGGSPTGRPTGPVLYSVNL</sequence>
<evidence type="ECO:0000256" key="6">
    <source>
        <dbReference type="ARBA" id="ARBA00023136"/>
    </source>
</evidence>
<comment type="caution">
    <text evidence="12">The sequence shown here is derived from an EMBL/GenBank/DDBJ whole genome shotgun (WGS) entry which is preliminary data.</text>
</comment>
<feature type="domain" description="Anti-sigma K factor RskA C-terminal" evidence="11">
    <location>
        <begin position="90"/>
        <end position="209"/>
    </location>
</feature>
<evidence type="ECO:0000256" key="10">
    <source>
        <dbReference type="SAM" id="Phobius"/>
    </source>
</evidence>
<dbReference type="Pfam" id="PF10099">
    <property type="entry name" value="RskA_C"/>
    <property type="match status" value="1"/>
</dbReference>
<evidence type="ECO:0000256" key="5">
    <source>
        <dbReference type="ARBA" id="ARBA00022989"/>
    </source>
</evidence>
<evidence type="ECO:0000313" key="12">
    <source>
        <dbReference type="EMBL" id="KTS67821.1"/>
    </source>
</evidence>
<dbReference type="GO" id="GO:0005886">
    <property type="term" value="C:plasma membrane"/>
    <property type="evidence" value="ECO:0007669"/>
    <property type="project" value="UniProtKB-SubCell"/>
</dbReference>
<dbReference type="InterPro" id="IPR051474">
    <property type="entry name" value="Anti-sigma-K/W_factor"/>
</dbReference>
<protein>
    <recommendedName>
        <fullName evidence="8">Regulator of SigK</fullName>
    </recommendedName>
    <alternativeName>
        <fullName evidence="7">Sigma-K anti-sigma factor RskA</fullName>
    </alternativeName>
</protein>
<evidence type="ECO:0000256" key="1">
    <source>
        <dbReference type="ARBA" id="ARBA00004167"/>
    </source>
</evidence>
<dbReference type="GO" id="GO:0006417">
    <property type="term" value="P:regulation of translation"/>
    <property type="evidence" value="ECO:0007669"/>
    <property type="project" value="TreeGrafter"/>
</dbReference>
<evidence type="ECO:0000256" key="2">
    <source>
        <dbReference type="ARBA" id="ARBA00004236"/>
    </source>
</evidence>
<dbReference type="EMBL" id="LDSE01000020">
    <property type="protein sequence ID" value="KTS67821.1"/>
    <property type="molecule type" value="Genomic_DNA"/>
</dbReference>
<name>A0A8E1RYW3_9GAMM</name>
<gene>
    <name evidence="12" type="ORF">SA3R_10845</name>
</gene>
<dbReference type="Proteomes" id="UP000071979">
    <property type="component" value="Unassembled WGS sequence"/>
</dbReference>
<dbReference type="RefSeq" id="WP_058774743.1">
    <property type="nucleotide sequence ID" value="NZ_LDSD01000019.1"/>
</dbReference>
<reference evidence="12 13" key="1">
    <citation type="journal article" date="2016" name="Front. Microbiol.">
        <title>Genomic Resource of Rice Seed Associated Bacteria.</title>
        <authorList>
            <person name="Midha S."/>
            <person name="Bansal K."/>
            <person name="Sharma S."/>
            <person name="Kumar N."/>
            <person name="Patil P.P."/>
            <person name="Chaudhry V."/>
            <person name="Patil P.B."/>
        </authorList>
    </citation>
    <scope>NUCLEOTIDE SEQUENCE [LARGE SCALE GENOMIC DNA]</scope>
    <source>
        <strain evidence="12 13">SA3</strain>
    </source>
</reference>
<keyword evidence="5 10" id="KW-1133">Transmembrane helix</keyword>
<evidence type="ECO:0000256" key="7">
    <source>
        <dbReference type="ARBA" id="ARBA00029829"/>
    </source>
</evidence>